<dbReference type="PATRIC" id="fig|389348.3.peg.1791"/>
<evidence type="ECO:0000313" key="2">
    <source>
        <dbReference type="Proteomes" id="UP000069902"/>
    </source>
</evidence>
<dbReference type="AlphaFoldDB" id="A0A0U5JBH7"/>
<proteinExistence type="predicted"/>
<dbReference type="RefSeq" id="WP_032124203.1">
    <property type="nucleotide sequence ID" value="NZ_LN879502.1"/>
</dbReference>
<dbReference type="STRING" id="389348.PNK_1599"/>
<name>A0A0U5JBH7_9BACT</name>
<gene>
    <name evidence="1" type="ORF">PNK_1599</name>
</gene>
<protein>
    <submittedName>
        <fullName evidence="1">Uncharacterized protein</fullName>
    </submittedName>
</protein>
<evidence type="ECO:0000313" key="1">
    <source>
        <dbReference type="EMBL" id="CUI17208.1"/>
    </source>
</evidence>
<accession>A0A0U5JBH7</accession>
<dbReference type="InParanoid" id="A0A0U5JBH7"/>
<dbReference type="EMBL" id="LN879502">
    <property type="protein sequence ID" value="CUI17208.1"/>
    <property type="molecule type" value="Genomic_DNA"/>
</dbReference>
<organism evidence="1 2">
    <name type="scientific">Candidatus Protochlamydia naegleriophila</name>
    <dbReference type="NCBI Taxonomy" id="389348"/>
    <lineage>
        <taxon>Bacteria</taxon>
        <taxon>Pseudomonadati</taxon>
        <taxon>Chlamydiota</taxon>
        <taxon>Chlamydiia</taxon>
        <taxon>Parachlamydiales</taxon>
        <taxon>Parachlamydiaceae</taxon>
        <taxon>Candidatus Protochlamydia</taxon>
    </lineage>
</organism>
<keyword evidence="2" id="KW-1185">Reference proteome</keyword>
<reference evidence="2" key="1">
    <citation type="submission" date="2015-09" db="EMBL/GenBank/DDBJ databases">
        <authorList>
            <person name="Bertelli C."/>
        </authorList>
    </citation>
    <scope>NUCLEOTIDE SEQUENCE [LARGE SCALE GENOMIC DNA]</scope>
    <source>
        <strain evidence="2">KNic</strain>
    </source>
</reference>
<dbReference type="Proteomes" id="UP000069902">
    <property type="component" value="Chromosome cPNK"/>
</dbReference>
<dbReference type="KEGG" id="pnl:PNK_1599"/>
<sequence>MKLLTQPLSRLLTRFRYPVSLPEEVAADLGLNISNALTFEEFITSLTNPSHRPTKLMRFMPRNQADGIFQTALRKELFRQNSLFSYHFNGGWMEFILQFDEQSRLRRLYIQHKDLKQKYEIPISQ</sequence>